<dbReference type="AlphaFoldDB" id="N6YU88"/>
<reference evidence="6 7" key="1">
    <citation type="submission" date="2012-09" db="EMBL/GenBank/DDBJ databases">
        <title>Draft Genome Sequences of 6 Strains from Genus Thauera.</title>
        <authorList>
            <person name="Liu B."/>
            <person name="Shapleigh J.P."/>
            <person name="Frostegard A.H."/>
        </authorList>
    </citation>
    <scope>NUCLEOTIDE SEQUENCE [LARGE SCALE GENOMIC DNA]</scope>
    <source>
        <strain evidence="6 7">S2</strain>
    </source>
</reference>
<evidence type="ECO:0000256" key="5">
    <source>
        <dbReference type="ARBA" id="ARBA00093797"/>
    </source>
</evidence>
<dbReference type="Proteomes" id="UP000013042">
    <property type="component" value="Unassembled WGS sequence"/>
</dbReference>
<protein>
    <recommendedName>
        <fullName evidence="5">Flagellar protein FliT</fullName>
    </recommendedName>
</protein>
<comment type="caution">
    <text evidence="6">The sequence shown here is derived from an EMBL/GenBank/DDBJ whole genome shotgun (WGS) entry which is preliminary data.</text>
</comment>
<sequence length="127" mass="13774">MIEPLPDESSSVMLTLPTLAALLERYEAMAEAARANDWERLSALEREAAALREAARGNTWGAMDDAAALARLPPADAAELREGIARLLALDAEIRSHTDPFLSSVRKLLSAGRQERALRDAYGASSR</sequence>
<name>N6YU88_THASP</name>
<dbReference type="Gene3D" id="1.20.58.380">
    <property type="entry name" value="Flagellar protein flit"/>
    <property type="match status" value="1"/>
</dbReference>
<keyword evidence="4" id="KW-0143">Chaperone</keyword>
<evidence type="ECO:0000256" key="3">
    <source>
        <dbReference type="ARBA" id="ARBA00022795"/>
    </source>
</evidence>
<keyword evidence="3" id="KW-1005">Bacterial flagellum biogenesis</keyword>
<evidence type="ECO:0000256" key="1">
    <source>
        <dbReference type="ARBA" id="ARBA00004514"/>
    </source>
</evidence>
<dbReference type="InterPro" id="IPR008622">
    <property type="entry name" value="FliT"/>
</dbReference>
<keyword evidence="6" id="KW-0282">Flagellum</keyword>
<evidence type="ECO:0000313" key="6">
    <source>
        <dbReference type="EMBL" id="ENO85937.1"/>
    </source>
</evidence>
<dbReference type="EMBL" id="AMXD01000043">
    <property type="protein sequence ID" value="ENO85937.1"/>
    <property type="molecule type" value="Genomic_DNA"/>
</dbReference>
<gene>
    <name evidence="6" type="ORF">C665_08850</name>
</gene>
<evidence type="ECO:0000256" key="4">
    <source>
        <dbReference type="ARBA" id="ARBA00023186"/>
    </source>
</evidence>
<organism evidence="6 7">
    <name type="scientific">Thauera aminoaromatica S2</name>
    <dbReference type="NCBI Taxonomy" id="1234381"/>
    <lineage>
        <taxon>Bacteria</taxon>
        <taxon>Pseudomonadati</taxon>
        <taxon>Pseudomonadota</taxon>
        <taxon>Betaproteobacteria</taxon>
        <taxon>Rhodocyclales</taxon>
        <taxon>Zoogloeaceae</taxon>
        <taxon>Thauera</taxon>
    </lineage>
</organism>
<evidence type="ECO:0000313" key="7">
    <source>
        <dbReference type="Proteomes" id="UP000013042"/>
    </source>
</evidence>
<keyword evidence="6" id="KW-0966">Cell projection</keyword>
<proteinExistence type="predicted"/>
<comment type="subcellular location">
    <subcellularLocation>
        <location evidence="1">Cytoplasm</location>
        <location evidence="1">Cytosol</location>
    </subcellularLocation>
</comment>
<keyword evidence="2" id="KW-0963">Cytoplasm</keyword>
<dbReference type="Pfam" id="PF05400">
    <property type="entry name" value="FliT"/>
    <property type="match status" value="1"/>
</dbReference>
<evidence type="ECO:0000256" key="2">
    <source>
        <dbReference type="ARBA" id="ARBA00022490"/>
    </source>
</evidence>
<keyword evidence="6" id="KW-0969">Cilium</keyword>
<dbReference type="GO" id="GO:0044781">
    <property type="term" value="P:bacterial-type flagellum organization"/>
    <property type="evidence" value="ECO:0007669"/>
    <property type="project" value="UniProtKB-KW"/>
</dbReference>
<accession>N6YU88</accession>